<name>A0A2V3W7B1_9BACI</name>
<dbReference type="GO" id="GO:1901891">
    <property type="term" value="P:regulation of cell septum assembly"/>
    <property type="evidence" value="ECO:0007669"/>
    <property type="project" value="InterPro"/>
</dbReference>
<evidence type="ECO:0000256" key="4">
    <source>
        <dbReference type="ARBA" id="ARBA00023306"/>
    </source>
</evidence>
<protein>
    <recommendedName>
        <fullName evidence="6">Probable septum site-determining protein MinC</fullName>
    </recommendedName>
</protein>
<dbReference type="HAMAP" id="MF_00267">
    <property type="entry name" value="MinC"/>
    <property type="match status" value="1"/>
</dbReference>
<evidence type="ECO:0000313" key="9">
    <source>
        <dbReference type="EMBL" id="PXW90022.1"/>
    </source>
</evidence>
<comment type="caution">
    <text evidence="9">The sequence shown here is derived from an EMBL/GenBank/DDBJ whole genome shotgun (WGS) entry which is preliminary data.</text>
</comment>
<dbReference type="SUPFAM" id="SSF63848">
    <property type="entry name" value="Cell-division inhibitor MinC, C-terminal domain"/>
    <property type="match status" value="1"/>
</dbReference>
<feature type="domain" description="Septum formation inhibitor MinC C-terminal" evidence="7">
    <location>
        <begin position="106"/>
        <end position="203"/>
    </location>
</feature>
<dbReference type="PANTHER" id="PTHR34108">
    <property type="entry name" value="SEPTUM SITE-DETERMINING PROTEIN MINC"/>
    <property type="match status" value="1"/>
</dbReference>
<keyword evidence="3 6" id="KW-0717">Septation</keyword>
<dbReference type="PANTHER" id="PTHR34108:SF1">
    <property type="entry name" value="SEPTUM SITE-DETERMINING PROTEIN MINC"/>
    <property type="match status" value="1"/>
</dbReference>
<organism evidence="9 10">
    <name type="scientific">Streptohalobacillus salinus</name>
    <dbReference type="NCBI Taxonomy" id="621096"/>
    <lineage>
        <taxon>Bacteria</taxon>
        <taxon>Bacillati</taxon>
        <taxon>Bacillota</taxon>
        <taxon>Bacilli</taxon>
        <taxon>Bacillales</taxon>
        <taxon>Bacillaceae</taxon>
        <taxon>Streptohalobacillus</taxon>
    </lineage>
</organism>
<comment type="similarity">
    <text evidence="1 6">Belongs to the MinC family.</text>
</comment>
<evidence type="ECO:0000259" key="7">
    <source>
        <dbReference type="Pfam" id="PF03775"/>
    </source>
</evidence>
<evidence type="ECO:0000256" key="2">
    <source>
        <dbReference type="ARBA" id="ARBA00022618"/>
    </source>
</evidence>
<sequence>MANKKQHITMKGTRDGLSLVLDDRAQFSDVLAELAEILSQKNFDDNQSLVTVKIDLGYRFLHKDEEEQLREMIRSKEKLVVQSIDTKVMTKEEALRLKEENDIHVLSKTVRSGQVIDVTGDLLVFGDINPGGTIKATGNVFVMGALRGIAHAGTSGNKESIIAASLMNPVQLRIAALYSRSPDYETEGVTMECAFIENEMIMIDRIQRVQKKRPELNGFERSVLNG</sequence>
<comment type="subunit">
    <text evidence="5 6">Interacts with MinD and FtsZ.</text>
</comment>
<evidence type="ECO:0000313" key="10">
    <source>
        <dbReference type="Proteomes" id="UP000247922"/>
    </source>
</evidence>
<evidence type="ECO:0000256" key="5">
    <source>
        <dbReference type="ARBA" id="ARBA00046874"/>
    </source>
</evidence>
<dbReference type="InterPro" id="IPR013033">
    <property type="entry name" value="MinC"/>
</dbReference>
<dbReference type="InterPro" id="IPR055219">
    <property type="entry name" value="MinC_N_1"/>
</dbReference>
<reference evidence="9 10" key="1">
    <citation type="submission" date="2018-05" db="EMBL/GenBank/DDBJ databases">
        <title>Genomic Encyclopedia of Type Strains, Phase IV (KMG-IV): sequencing the most valuable type-strain genomes for metagenomic binning, comparative biology and taxonomic classification.</title>
        <authorList>
            <person name="Goeker M."/>
        </authorList>
    </citation>
    <scope>NUCLEOTIDE SEQUENCE [LARGE SCALE GENOMIC DNA]</scope>
    <source>
        <strain evidence="9 10">DSM 22440</strain>
    </source>
</reference>
<evidence type="ECO:0000256" key="1">
    <source>
        <dbReference type="ARBA" id="ARBA00006291"/>
    </source>
</evidence>
<dbReference type="Pfam" id="PF22642">
    <property type="entry name" value="MinC_N_1"/>
    <property type="match status" value="1"/>
</dbReference>
<dbReference type="NCBIfam" id="TIGR01222">
    <property type="entry name" value="minC"/>
    <property type="match status" value="1"/>
</dbReference>
<dbReference type="GO" id="GO:0000902">
    <property type="term" value="P:cell morphogenesis"/>
    <property type="evidence" value="ECO:0007669"/>
    <property type="project" value="InterPro"/>
</dbReference>
<dbReference type="InterPro" id="IPR005526">
    <property type="entry name" value="Septum_form_inhib_MinC_C"/>
</dbReference>
<evidence type="ECO:0000259" key="8">
    <source>
        <dbReference type="Pfam" id="PF22642"/>
    </source>
</evidence>
<comment type="function">
    <text evidence="6">Cell division inhibitor that blocks the formation of polar Z ring septums. Rapidly oscillates between the poles of the cell to destabilize FtsZ filaments that have formed before they mature into polar Z rings. Prevents FtsZ polymerization.</text>
</comment>
<accession>A0A2V3W7B1</accession>
<dbReference type="GO" id="GO:0000917">
    <property type="term" value="P:division septum assembly"/>
    <property type="evidence" value="ECO:0007669"/>
    <property type="project" value="UniProtKB-KW"/>
</dbReference>
<dbReference type="RefSeq" id="WP_110251558.1">
    <property type="nucleotide sequence ID" value="NZ_QJJR01000008.1"/>
</dbReference>
<dbReference type="Gene3D" id="3.30.160.540">
    <property type="match status" value="1"/>
</dbReference>
<keyword evidence="10" id="KW-1185">Reference proteome</keyword>
<gene>
    <name evidence="6" type="primary">minC</name>
    <name evidence="9" type="ORF">DES38_10831</name>
</gene>
<feature type="domain" description="Septum site-determining protein MinC N-terminal" evidence="8">
    <location>
        <begin position="8"/>
        <end position="84"/>
    </location>
</feature>
<proteinExistence type="inferred from homology"/>
<dbReference type="Proteomes" id="UP000247922">
    <property type="component" value="Unassembled WGS sequence"/>
</dbReference>
<dbReference type="Gene3D" id="2.160.20.70">
    <property type="match status" value="1"/>
</dbReference>
<keyword evidence="2 6" id="KW-0132">Cell division</keyword>
<evidence type="ECO:0000256" key="3">
    <source>
        <dbReference type="ARBA" id="ARBA00023210"/>
    </source>
</evidence>
<dbReference type="InterPro" id="IPR016098">
    <property type="entry name" value="CAP/MinC_C"/>
</dbReference>
<dbReference type="InterPro" id="IPR036145">
    <property type="entry name" value="MinC_C_sf"/>
</dbReference>
<dbReference type="EMBL" id="QJJR01000008">
    <property type="protein sequence ID" value="PXW90022.1"/>
    <property type="molecule type" value="Genomic_DNA"/>
</dbReference>
<dbReference type="Pfam" id="PF03775">
    <property type="entry name" value="MinC_C"/>
    <property type="match status" value="1"/>
</dbReference>
<evidence type="ECO:0000256" key="6">
    <source>
        <dbReference type="HAMAP-Rule" id="MF_00267"/>
    </source>
</evidence>
<keyword evidence="4 6" id="KW-0131">Cell cycle</keyword>
<dbReference type="AlphaFoldDB" id="A0A2V3W7B1"/>